<evidence type="ECO:0000256" key="3">
    <source>
        <dbReference type="ARBA" id="ARBA00017473"/>
    </source>
</evidence>
<dbReference type="EMBL" id="CP157483">
    <property type="protein sequence ID" value="XBO44740.1"/>
    <property type="molecule type" value="Genomic_DNA"/>
</dbReference>
<dbReference type="PANTHER" id="PTHR43527:SF2">
    <property type="entry name" value="4-DIPHOSPHOCYTIDYL-2-C-METHYL-D-ERYTHRITOL KINASE, CHLOROPLASTIC"/>
    <property type="match status" value="1"/>
</dbReference>
<dbReference type="Pfam" id="PF08544">
    <property type="entry name" value="GHMP_kinases_C"/>
    <property type="match status" value="1"/>
</dbReference>
<accession>A0AAU7JWU6</accession>
<reference evidence="12" key="1">
    <citation type="submission" date="2024-05" db="EMBL/GenBank/DDBJ databases">
        <authorList>
            <person name="Kim S."/>
            <person name="Heo J."/>
            <person name="Choi H."/>
            <person name="Choi Y."/>
            <person name="Kwon S.-W."/>
            <person name="Kim Y."/>
        </authorList>
    </citation>
    <scope>NUCLEOTIDE SEQUENCE</scope>
    <source>
        <strain evidence="12">KACC 23699</strain>
    </source>
</reference>
<dbReference type="InterPro" id="IPR004424">
    <property type="entry name" value="IspE"/>
</dbReference>
<dbReference type="InterPro" id="IPR036554">
    <property type="entry name" value="GHMP_kinase_C_sf"/>
</dbReference>
<sequence>MSSAAVMPSSVTVRVPAKVNLELLVGAPREDGYHPLATVYHAVSLYDEVTVTASDDWGVGVSGPQSLGVPVDEDNLALKAARMLAEIGAVEDPVHVSIRKDIPVMGGMAGGSADAAAALVACDRLWGLALPRTELEKIAAELGSDVPFLLSGGTSMGSGRGEVLAPVLARGSFHWVFALSETGLSTPAVYAECDRLRGDAAVKDPTPSPQMMLALRSGDPRALGEALQNDLQAAAISLMPALGDVLDAGLEFGALGGVVSGSGPTVAFVVEDNESALDLAVSLTASGAVQDVRRATGPAHGAHEISGPRPG</sequence>
<dbReference type="InterPro" id="IPR006204">
    <property type="entry name" value="GHMP_kinase_N_dom"/>
</dbReference>
<feature type="binding site" evidence="9">
    <location>
        <begin position="103"/>
        <end position="113"/>
    </location>
    <ligand>
        <name>ATP</name>
        <dbReference type="ChEBI" id="CHEBI:30616"/>
    </ligand>
</feature>
<evidence type="ECO:0000259" key="10">
    <source>
        <dbReference type="Pfam" id="PF00288"/>
    </source>
</evidence>
<feature type="domain" description="GHMP kinase C-terminal" evidence="11">
    <location>
        <begin position="211"/>
        <end position="285"/>
    </location>
</feature>
<evidence type="ECO:0000256" key="1">
    <source>
        <dbReference type="ARBA" id="ARBA00009684"/>
    </source>
</evidence>
<dbReference type="AlphaFoldDB" id="A0AAU7JWU6"/>
<feature type="active site" evidence="9">
    <location>
        <position position="18"/>
    </location>
</feature>
<dbReference type="NCBIfam" id="NF002870">
    <property type="entry name" value="PRK03188.1"/>
    <property type="match status" value="1"/>
</dbReference>
<evidence type="ECO:0000256" key="8">
    <source>
        <dbReference type="ARBA" id="ARBA00032554"/>
    </source>
</evidence>
<feature type="active site" evidence="9">
    <location>
        <position position="145"/>
    </location>
</feature>
<proteinExistence type="inferred from homology"/>
<dbReference type="EC" id="2.7.1.148" evidence="2 9"/>
<dbReference type="GO" id="GO:0016114">
    <property type="term" value="P:terpenoid biosynthetic process"/>
    <property type="evidence" value="ECO:0007669"/>
    <property type="project" value="UniProtKB-UniRule"/>
</dbReference>
<evidence type="ECO:0000256" key="6">
    <source>
        <dbReference type="ARBA" id="ARBA00022777"/>
    </source>
</evidence>
<protein>
    <recommendedName>
        <fullName evidence="3 9">4-diphosphocytidyl-2-C-methyl-D-erythritol kinase</fullName>
        <shortName evidence="9">CMK</shortName>
        <ecNumber evidence="2 9">2.7.1.148</ecNumber>
    </recommendedName>
    <alternativeName>
        <fullName evidence="8 9">4-(cytidine-5'-diphospho)-2-C-methyl-D-erythritol kinase</fullName>
    </alternativeName>
</protein>
<dbReference type="Gene3D" id="3.30.70.890">
    <property type="entry name" value="GHMP kinase, C-terminal domain"/>
    <property type="match status" value="1"/>
</dbReference>
<keyword evidence="6 9" id="KW-0418">Kinase</keyword>
<dbReference type="InterPro" id="IPR014721">
    <property type="entry name" value="Ribsml_uS5_D2-typ_fold_subgr"/>
</dbReference>
<evidence type="ECO:0000256" key="5">
    <source>
        <dbReference type="ARBA" id="ARBA00022741"/>
    </source>
</evidence>
<comment type="catalytic activity">
    <reaction evidence="9">
        <text>4-CDP-2-C-methyl-D-erythritol + ATP = 4-CDP-2-C-methyl-D-erythritol 2-phosphate + ADP + H(+)</text>
        <dbReference type="Rhea" id="RHEA:18437"/>
        <dbReference type="ChEBI" id="CHEBI:15378"/>
        <dbReference type="ChEBI" id="CHEBI:30616"/>
        <dbReference type="ChEBI" id="CHEBI:57823"/>
        <dbReference type="ChEBI" id="CHEBI:57919"/>
        <dbReference type="ChEBI" id="CHEBI:456216"/>
        <dbReference type="EC" id="2.7.1.148"/>
    </reaction>
</comment>
<dbReference type="GO" id="GO:0019288">
    <property type="term" value="P:isopentenyl diphosphate biosynthetic process, methylerythritol 4-phosphate pathway"/>
    <property type="evidence" value="ECO:0007669"/>
    <property type="project" value="UniProtKB-UniRule"/>
</dbReference>
<feature type="domain" description="GHMP kinase N-terminal" evidence="10">
    <location>
        <begin position="75"/>
        <end position="153"/>
    </location>
</feature>
<evidence type="ECO:0000256" key="2">
    <source>
        <dbReference type="ARBA" id="ARBA00012052"/>
    </source>
</evidence>
<dbReference type="HAMAP" id="MF_00061">
    <property type="entry name" value="IspE"/>
    <property type="match status" value="1"/>
</dbReference>
<comment type="function">
    <text evidence="9">Catalyzes the phosphorylation of the position 2 hydroxy group of 4-diphosphocytidyl-2C-methyl-D-erythritol.</text>
</comment>
<dbReference type="InterPro" id="IPR020568">
    <property type="entry name" value="Ribosomal_Su5_D2-typ_SF"/>
</dbReference>
<evidence type="ECO:0000313" key="12">
    <source>
        <dbReference type="EMBL" id="XBO44740.1"/>
    </source>
</evidence>
<evidence type="ECO:0000259" key="11">
    <source>
        <dbReference type="Pfam" id="PF08544"/>
    </source>
</evidence>
<dbReference type="InterPro" id="IPR013750">
    <property type="entry name" value="GHMP_kinase_C_dom"/>
</dbReference>
<keyword evidence="9" id="KW-0414">Isoprene biosynthesis</keyword>
<dbReference type="SUPFAM" id="SSF54211">
    <property type="entry name" value="Ribosomal protein S5 domain 2-like"/>
    <property type="match status" value="1"/>
</dbReference>
<organism evidence="12">
    <name type="scientific">Pedococcus sp. KACC 23699</name>
    <dbReference type="NCBI Taxonomy" id="3149228"/>
    <lineage>
        <taxon>Bacteria</taxon>
        <taxon>Bacillati</taxon>
        <taxon>Actinomycetota</taxon>
        <taxon>Actinomycetes</taxon>
        <taxon>Micrococcales</taxon>
        <taxon>Intrasporangiaceae</taxon>
        <taxon>Pedococcus</taxon>
    </lineage>
</organism>
<evidence type="ECO:0000256" key="4">
    <source>
        <dbReference type="ARBA" id="ARBA00022679"/>
    </source>
</evidence>
<dbReference type="Gene3D" id="3.30.230.10">
    <property type="match status" value="1"/>
</dbReference>
<name>A0AAU7JWU6_9MICO</name>
<dbReference type="SUPFAM" id="SSF55060">
    <property type="entry name" value="GHMP Kinase, C-terminal domain"/>
    <property type="match status" value="1"/>
</dbReference>
<gene>
    <name evidence="9" type="primary">ispE</name>
    <name evidence="12" type="ORF">ABEG17_05190</name>
</gene>
<dbReference type="PIRSF" id="PIRSF010376">
    <property type="entry name" value="IspE"/>
    <property type="match status" value="1"/>
</dbReference>
<keyword evidence="5 9" id="KW-0547">Nucleotide-binding</keyword>
<dbReference type="GO" id="GO:0005524">
    <property type="term" value="F:ATP binding"/>
    <property type="evidence" value="ECO:0007669"/>
    <property type="project" value="UniProtKB-UniRule"/>
</dbReference>
<evidence type="ECO:0000256" key="7">
    <source>
        <dbReference type="ARBA" id="ARBA00022840"/>
    </source>
</evidence>
<dbReference type="PANTHER" id="PTHR43527">
    <property type="entry name" value="4-DIPHOSPHOCYTIDYL-2-C-METHYL-D-ERYTHRITOL KINASE, CHLOROPLASTIC"/>
    <property type="match status" value="1"/>
</dbReference>
<keyword evidence="7 9" id="KW-0067">ATP-binding</keyword>
<dbReference type="RefSeq" id="WP_406832224.1">
    <property type="nucleotide sequence ID" value="NZ_CP157483.1"/>
</dbReference>
<comment type="pathway">
    <text evidence="9">Isoprenoid biosynthesis; isopentenyl diphosphate biosynthesis via DXP pathway; isopentenyl diphosphate from 1-deoxy-D-xylulose 5-phosphate: step 3/6.</text>
</comment>
<dbReference type="GO" id="GO:0050515">
    <property type="term" value="F:4-(cytidine 5'-diphospho)-2-C-methyl-D-erythritol kinase activity"/>
    <property type="evidence" value="ECO:0007669"/>
    <property type="project" value="UniProtKB-UniRule"/>
</dbReference>
<evidence type="ECO:0000256" key="9">
    <source>
        <dbReference type="HAMAP-Rule" id="MF_00061"/>
    </source>
</evidence>
<comment type="similarity">
    <text evidence="1 9">Belongs to the GHMP kinase family. IspE subfamily.</text>
</comment>
<dbReference type="Pfam" id="PF00288">
    <property type="entry name" value="GHMP_kinases_N"/>
    <property type="match status" value="1"/>
</dbReference>
<dbReference type="NCBIfam" id="TIGR00154">
    <property type="entry name" value="ispE"/>
    <property type="match status" value="1"/>
</dbReference>
<keyword evidence="4 9" id="KW-0808">Transferase</keyword>